<feature type="region of interest" description="Disordered" evidence="1">
    <location>
        <begin position="54"/>
        <end position="77"/>
    </location>
</feature>
<dbReference type="Proteomes" id="UP000030765">
    <property type="component" value="Unassembled WGS sequence"/>
</dbReference>
<dbReference type="VEuPathDB" id="VectorBase:ASIC007307"/>
<protein>
    <submittedName>
        <fullName evidence="2 3">Uncharacterized protein</fullName>
    </submittedName>
</protein>
<dbReference type="AlphaFoldDB" id="A0A084VPN2"/>
<sequence>MCRRLRTSDDIVDKIAAKTESPPFGRLVGWWKNALRKEIARMTHSSIWPSVRVHHDTRTGCGPTQRRTRGRPPHMGKPATTMVVWSKCPSLRCALVLSVCYVASVRVVGRYDLP</sequence>
<evidence type="ECO:0000313" key="4">
    <source>
        <dbReference type="Proteomes" id="UP000030765"/>
    </source>
</evidence>
<dbReference type="EMBL" id="ATLV01015015">
    <property type="status" value="NOT_ANNOTATED_CDS"/>
    <property type="molecule type" value="Genomic_DNA"/>
</dbReference>
<name>A0A084VPN2_ANOSI</name>
<evidence type="ECO:0000313" key="2">
    <source>
        <dbReference type="EMBL" id="KFB39926.1"/>
    </source>
</evidence>
<accession>A0A084VPN2</accession>
<keyword evidence="4" id="KW-1185">Reference proteome</keyword>
<evidence type="ECO:0000313" key="3">
    <source>
        <dbReference type="EnsemblMetazoa" id="ASIC007307-PA"/>
    </source>
</evidence>
<organism evidence="2">
    <name type="scientific">Anopheles sinensis</name>
    <name type="common">Mosquito</name>
    <dbReference type="NCBI Taxonomy" id="74873"/>
    <lineage>
        <taxon>Eukaryota</taxon>
        <taxon>Metazoa</taxon>
        <taxon>Ecdysozoa</taxon>
        <taxon>Arthropoda</taxon>
        <taxon>Hexapoda</taxon>
        <taxon>Insecta</taxon>
        <taxon>Pterygota</taxon>
        <taxon>Neoptera</taxon>
        <taxon>Endopterygota</taxon>
        <taxon>Diptera</taxon>
        <taxon>Nematocera</taxon>
        <taxon>Culicoidea</taxon>
        <taxon>Culicidae</taxon>
        <taxon>Anophelinae</taxon>
        <taxon>Anopheles</taxon>
    </lineage>
</organism>
<evidence type="ECO:0000256" key="1">
    <source>
        <dbReference type="SAM" id="MobiDB-lite"/>
    </source>
</evidence>
<reference evidence="3" key="2">
    <citation type="submission" date="2020-05" db="UniProtKB">
        <authorList>
            <consortium name="EnsemblMetazoa"/>
        </authorList>
    </citation>
    <scope>IDENTIFICATION</scope>
</reference>
<proteinExistence type="predicted"/>
<gene>
    <name evidence="2" type="ORF">ZHAS_00007307</name>
</gene>
<dbReference type="EMBL" id="KE524999">
    <property type="protein sequence ID" value="KFB39926.1"/>
    <property type="molecule type" value="Genomic_DNA"/>
</dbReference>
<dbReference type="EnsemblMetazoa" id="ASIC007307-RA">
    <property type="protein sequence ID" value="ASIC007307-PA"/>
    <property type="gene ID" value="ASIC007307"/>
</dbReference>
<reference evidence="2 4" key="1">
    <citation type="journal article" date="2014" name="BMC Genomics">
        <title>Genome sequence of Anopheles sinensis provides insight into genetics basis of mosquito competence for malaria parasites.</title>
        <authorList>
            <person name="Zhou D."/>
            <person name="Zhang D."/>
            <person name="Ding G."/>
            <person name="Shi L."/>
            <person name="Hou Q."/>
            <person name="Ye Y."/>
            <person name="Xu Y."/>
            <person name="Zhou H."/>
            <person name="Xiong C."/>
            <person name="Li S."/>
            <person name="Yu J."/>
            <person name="Hong S."/>
            <person name="Yu X."/>
            <person name="Zou P."/>
            <person name="Chen C."/>
            <person name="Chang X."/>
            <person name="Wang W."/>
            <person name="Lv Y."/>
            <person name="Sun Y."/>
            <person name="Ma L."/>
            <person name="Shen B."/>
            <person name="Zhu C."/>
        </authorList>
    </citation>
    <scope>NUCLEOTIDE SEQUENCE [LARGE SCALE GENOMIC DNA]</scope>
</reference>